<dbReference type="RefSeq" id="XP_011390621.1">
    <property type="nucleotide sequence ID" value="XM_011392319.1"/>
</dbReference>
<name>A0A0D1CLN3_MYCMD</name>
<protein>
    <submittedName>
        <fullName evidence="1">Uncharacterized protein</fullName>
    </submittedName>
</protein>
<dbReference type="GeneID" id="23564392"/>
<dbReference type="Proteomes" id="UP000000561">
    <property type="component" value="Chromosome 12"/>
</dbReference>
<reference evidence="1 2" key="1">
    <citation type="journal article" date="2006" name="Nature">
        <title>Insights from the genome of the biotrophic fungal plant pathogen Ustilago maydis.</title>
        <authorList>
            <person name="Kamper J."/>
            <person name="Kahmann R."/>
            <person name="Bolker M."/>
            <person name="Ma L.J."/>
            <person name="Brefort T."/>
            <person name="Saville B.J."/>
            <person name="Banuett F."/>
            <person name="Kronstad J.W."/>
            <person name="Gold S.E."/>
            <person name="Muller O."/>
            <person name="Perlin M.H."/>
            <person name="Wosten H.A."/>
            <person name="de Vries R."/>
            <person name="Ruiz-Herrera J."/>
            <person name="Reynaga-Pena C.G."/>
            <person name="Snetselaar K."/>
            <person name="McCann M."/>
            <person name="Perez-Martin J."/>
            <person name="Feldbrugge M."/>
            <person name="Basse C.W."/>
            <person name="Steinberg G."/>
            <person name="Ibeas J.I."/>
            <person name="Holloman W."/>
            <person name="Guzman P."/>
            <person name="Farman M."/>
            <person name="Stajich J.E."/>
            <person name="Sentandreu R."/>
            <person name="Gonzalez-Prieto J.M."/>
            <person name="Kennell J.C."/>
            <person name="Molina L."/>
            <person name="Schirawski J."/>
            <person name="Mendoza-Mendoza A."/>
            <person name="Greilinger D."/>
            <person name="Munch K."/>
            <person name="Rossel N."/>
            <person name="Scherer M."/>
            <person name="Vranes M."/>
            <person name="Ladendorf O."/>
            <person name="Vincon V."/>
            <person name="Fuchs U."/>
            <person name="Sandrock B."/>
            <person name="Meng S."/>
            <person name="Ho E.C."/>
            <person name="Cahill M.J."/>
            <person name="Boyce K.J."/>
            <person name="Klose J."/>
            <person name="Klosterman S.J."/>
            <person name="Deelstra H.J."/>
            <person name="Ortiz-Castellanos L."/>
            <person name="Li W."/>
            <person name="Sanchez-Alonso P."/>
            <person name="Schreier P.H."/>
            <person name="Hauser-Hahn I."/>
            <person name="Vaupel M."/>
            <person name="Koopmann E."/>
            <person name="Friedrich G."/>
            <person name="Voss H."/>
            <person name="Schluter T."/>
            <person name="Margolis J."/>
            <person name="Platt D."/>
            <person name="Swimmer C."/>
            <person name="Gnirke A."/>
            <person name="Chen F."/>
            <person name="Vysotskaia V."/>
            <person name="Mannhaupt G."/>
            <person name="Guldener U."/>
            <person name="Munsterkotter M."/>
            <person name="Haase D."/>
            <person name="Oesterheld M."/>
            <person name="Mewes H.W."/>
            <person name="Mauceli E.W."/>
            <person name="DeCaprio D."/>
            <person name="Wade C.M."/>
            <person name="Butler J."/>
            <person name="Young S."/>
            <person name="Jaffe D.B."/>
            <person name="Calvo S."/>
            <person name="Nusbaum C."/>
            <person name="Galagan J."/>
            <person name="Birren B.W."/>
        </authorList>
    </citation>
    <scope>NUCLEOTIDE SEQUENCE [LARGE SCALE GENOMIC DNA]</scope>
    <source>
        <strain evidence="2">DSM 14603 / FGSC 9021 / UM521</strain>
    </source>
</reference>
<evidence type="ECO:0000313" key="1">
    <source>
        <dbReference type="EMBL" id="KIS67618.1"/>
    </source>
</evidence>
<dbReference type="InParanoid" id="A0A0D1CLN3"/>
<evidence type="ECO:0000313" key="2">
    <source>
        <dbReference type="Proteomes" id="UP000000561"/>
    </source>
</evidence>
<gene>
    <name evidence="1" type="ORF">UMAG_04120</name>
</gene>
<dbReference type="EMBL" id="CM003151">
    <property type="protein sequence ID" value="KIS67618.1"/>
    <property type="molecule type" value="Genomic_DNA"/>
</dbReference>
<organism evidence="1 2">
    <name type="scientific">Mycosarcoma maydis</name>
    <name type="common">Corn smut fungus</name>
    <name type="synonym">Ustilago maydis</name>
    <dbReference type="NCBI Taxonomy" id="5270"/>
    <lineage>
        <taxon>Eukaryota</taxon>
        <taxon>Fungi</taxon>
        <taxon>Dikarya</taxon>
        <taxon>Basidiomycota</taxon>
        <taxon>Ustilaginomycotina</taxon>
        <taxon>Ustilaginomycetes</taxon>
        <taxon>Ustilaginales</taxon>
        <taxon>Ustilaginaceae</taxon>
        <taxon>Mycosarcoma</taxon>
    </lineage>
</organism>
<proteinExistence type="predicted"/>
<accession>A0A0D1CLN3</accession>
<dbReference type="VEuPathDB" id="FungiDB:UMAG_04120"/>
<dbReference type="KEGG" id="uma:UMAG_04120"/>
<dbReference type="AlphaFoldDB" id="A0A0D1CLN3"/>
<sequence>MTESAADLKHPKEADSHEWRTNEMLWSFHTETDTRDYATEPNSLQTNPIMNRQRIVVRLKLDLGRDLADQKTAACTDWLSARLLRRLEREDRYVAVAVAAAAADISNAVDTADADAADAAAVVGAGADAADAAEATPSHLVLASSAKRRCFLIVSCHVHS</sequence>
<keyword evidence="2" id="KW-1185">Reference proteome</keyword>